<sequence length="485" mass="49932">MPDSHGEVRTPEDAALVRVLGNLMSSHPQSREDAGRKDSQSTIDSLEEAVLRDTAHVNGEADNVMLIQRYPALRKKGGHGRPKKSYDGLCPAGPEAPRIVNMALPELTFVRPPFWLLVDAPLPTKALVAKRSLGVIVQVGNDGGMIECPELEAAFGSAVLVGRNQLGPYTVGQEVSFAVTINEDNKPQAFDLQVIPGLGLGTCYGYGEAEKRELVSAAATSLAAGVLPLPLLPLPGLLPGLPGLPGALPGATLPPGLPAGLPATLPGALPGATLPGLPAALSAALPAGLPLPMPGLLPGLAAGTLPPELPPQPAPVVKTPPAPVQTPTQSPNGDQILGTFLGVVRTVDEDKGFGFITSDQLRGQGINEDCYVHKHYLGREFNVGSEVSFTAFLDARNGRPRAKDLKDAKGKVGPQSTMMPPAAPTLPGAGLGLPGLGLPLPGLGAGLTAPAPGMPCAGGEKEDSIGTYKGTVKSGGLRWVFSERP</sequence>
<dbReference type="EMBL" id="CAMXCT020000100">
    <property type="protein sequence ID" value="CAL1127181.1"/>
    <property type="molecule type" value="Genomic_DNA"/>
</dbReference>
<comment type="caution">
    <text evidence="3">The sequence shown here is derived from an EMBL/GenBank/DDBJ whole genome shotgun (WGS) entry which is preliminary data.</text>
</comment>
<accession>A0A9P1FF66</accession>
<proteinExistence type="predicted"/>
<dbReference type="Proteomes" id="UP001152797">
    <property type="component" value="Unassembled WGS sequence"/>
</dbReference>
<dbReference type="SMART" id="SM00357">
    <property type="entry name" value="CSP"/>
    <property type="match status" value="1"/>
</dbReference>
<dbReference type="InterPro" id="IPR002059">
    <property type="entry name" value="CSP_DNA-bd"/>
</dbReference>
<dbReference type="InterPro" id="IPR011129">
    <property type="entry name" value="CSD"/>
</dbReference>
<dbReference type="SUPFAM" id="SSF50249">
    <property type="entry name" value="Nucleic acid-binding proteins"/>
    <property type="match status" value="1"/>
</dbReference>
<dbReference type="Gene3D" id="2.40.50.140">
    <property type="entry name" value="Nucleic acid-binding proteins"/>
    <property type="match status" value="1"/>
</dbReference>
<keyword evidence="5" id="KW-1185">Reference proteome</keyword>
<feature type="domain" description="Cold-shock" evidence="2">
    <location>
        <begin position="341"/>
        <end position="408"/>
    </location>
</feature>
<dbReference type="AlphaFoldDB" id="A0A9P1FF66"/>
<dbReference type="EMBL" id="CAMXCT010000100">
    <property type="protein sequence ID" value="CAI3973806.1"/>
    <property type="molecule type" value="Genomic_DNA"/>
</dbReference>
<reference evidence="3" key="1">
    <citation type="submission" date="2022-10" db="EMBL/GenBank/DDBJ databases">
        <authorList>
            <person name="Chen Y."/>
            <person name="Dougan E. K."/>
            <person name="Chan C."/>
            <person name="Rhodes N."/>
            <person name="Thang M."/>
        </authorList>
    </citation>
    <scope>NUCLEOTIDE SEQUENCE</scope>
</reference>
<organism evidence="3">
    <name type="scientific">Cladocopium goreaui</name>
    <dbReference type="NCBI Taxonomy" id="2562237"/>
    <lineage>
        <taxon>Eukaryota</taxon>
        <taxon>Sar</taxon>
        <taxon>Alveolata</taxon>
        <taxon>Dinophyceae</taxon>
        <taxon>Suessiales</taxon>
        <taxon>Symbiodiniaceae</taxon>
        <taxon>Cladocopium</taxon>
    </lineage>
</organism>
<dbReference type="InterPro" id="IPR012340">
    <property type="entry name" value="NA-bd_OB-fold"/>
</dbReference>
<reference evidence="4 5" key="2">
    <citation type="submission" date="2024-05" db="EMBL/GenBank/DDBJ databases">
        <authorList>
            <person name="Chen Y."/>
            <person name="Shah S."/>
            <person name="Dougan E. K."/>
            <person name="Thang M."/>
            <person name="Chan C."/>
        </authorList>
    </citation>
    <scope>NUCLEOTIDE SEQUENCE [LARGE SCALE GENOMIC DNA]</scope>
</reference>
<evidence type="ECO:0000259" key="2">
    <source>
        <dbReference type="SMART" id="SM00357"/>
    </source>
</evidence>
<feature type="compositionally biased region" description="Basic and acidic residues" evidence="1">
    <location>
        <begin position="29"/>
        <end position="39"/>
    </location>
</feature>
<dbReference type="GO" id="GO:0003676">
    <property type="term" value="F:nucleic acid binding"/>
    <property type="evidence" value="ECO:0007669"/>
    <property type="project" value="InterPro"/>
</dbReference>
<evidence type="ECO:0000313" key="3">
    <source>
        <dbReference type="EMBL" id="CAI3973806.1"/>
    </source>
</evidence>
<dbReference type="CDD" id="cd04458">
    <property type="entry name" value="CSP_CDS"/>
    <property type="match status" value="1"/>
</dbReference>
<evidence type="ECO:0000313" key="5">
    <source>
        <dbReference type="Proteomes" id="UP001152797"/>
    </source>
</evidence>
<protein>
    <recommendedName>
        <fullName evidence="2">Cold-shock domain-containing protein</fullName>
    </recommendedName>
</protein>
<evidence type="ECO:0000313" key="4">
    <source>
        <dbReference type="EMBL" id="CAL4761118.1"/>
    </source>
</evidence>
<name>A0A9P1FF66_9DINO</name>
<feature type="region of interest" description="Disordered" evidence="1">
    <location>
        <begin position="19"/>
        <end position="42"/>
    </location>
</feature>
<dbReference type="EMBL" id="CAMXCT030000100">
    <property type="protein sequence ID" value="CAL4761118.1"/>
    <property type="molecule type" value="Genomic_DNA"/>
</dbReference>
<evidence type="ECO:0000256" key="1">
    <source>
        <dbReference type="SAM" id="MobiDB-lite"/>
    </source>
</evidence>
<gene>
    <name evidence="3" type="ORF">C1SCF055_LOCUS2261</name>
</gene>